<sequence length="891" mass="99637">MAQESNDDPFQAIGYGDFGTYIKNKKAKLQLQFDETASLADPDTPQIFEGLVIYVNGYTYPPIQELRKMIVQRGGEWCQFLSKSSITHIIASNLTQAKMKEFRNYKVAKPEWITESIKANRLLAWHKFSTIRIPASAQTFGFSSGGREGSSIQQWQATPAISQSTSPIRSPKAIPSQPVVTQGPVLESHSEAAVDEKKADDIEWDEYGFGDSMELEELNLSQEFDQGAGGQHTDELDDLDDDELFKDLDLYDFEQDFSQVSPVSRTEDTHTITTQAPPLPPPQQDIENTYNPWKPQVRPNPFKDNLRASPISSIPPEEPTQSNIPDGISSPAIFENDTRHPTLIELSVPWNRINSSVQPGFVEKFYQSSRLHYLSTWKAKLRDLTAQIQKNHVSMPMKTKNRVIMHIDFDCFFASVATRGKPELLNKPIGVAHGSGGSTSNSEIASCNYLARDFGVKNGMQLQRARSLCPDLIVVPYEFQQYEDISIEFYKILLTYSDELQAVSVDEALVDVTSKCQSIWEKQETARHSFSASSSSSVPNSQRMDPGTFARRIRDEIYKATECHASVGVGPNVLLAKLSTKRAKPHGQYIWPSAPGSERTLKELRGDQGLPSDQDSTPEDEQEVQVSLEGSTEQEEARMAKKAPKGLSVKDLPGVGYKIAQELEERFQVTSLYDLQQIPRESLQSVCGMKTGGMLYNSCRGIDEATLASDRDKVRQSVSAEISWGVRFENQQQLESFTHDLAVEVSKRLRDIDRMAKSVVVKIMKRKQYFSGQWKHLGHGPCDQFARTGQLPRYTDDPEVIAKEVMNLINYFRFDVLDLRGIGIQMMKLNNESINFMDKFAYTSMDNKNQTTLSAMFQAKSSSAGSSSSSSAKATGAPTTTRANTPAPDGD</sequence>
<reference evidence="19" key="1">
    <citation type="journal article" date="2020" name="Fungal Divers.">
        <title>Resolving the Mortierellaceae phylogeny through synthesis of multi-gene phylogenetics and phylogenomics.</title>
        <authorList>
            <person name="Vandepol N."/>
            <person name="Liber J."/>
            <person name="Desiro A."/>
            <person name="Na H."/>
            <person name="Kennedy M."/>
            <person name="Barry K."/>
            <person name="Grigoriev I.V."/>
            <person name="Miller A.N."/>
            <person name="O'Donnell K."/>
            <person name="Stajich J.E."/>
            <person name="Bonito G."/>
        </authorList>
    </citation>
    <scope>NUCLEOTIDE SEQUENCE</scope>
    <source>
        <strain evidence="19">NVP1</strain>
    </source>
</reference>
<feature type="binding site" evidence="15">
    <location>
        <position position="408"/>
    </location>
    <ligand>
        <name>Mg(2+)</name>
        <dbReference type="ChEBI" id="CHEBI:18420"/>
        <label>1</label>
    </ligand>
</feature>
<dbReference type="GO" id="GO:0017125">
    <property type="term" value="F:deoxycytidyl transferase activity"/>
    <property type="evidence" value="ECO:0007669"/>
    <property type="project" value="TreeGrafter"/>
</dbReference>
<evidence type="ECO:0000256" key="9">
    <source>
        <dbReference type="ARBA" id="ARBA00022842"/>
    </source>
</evidence>
<dbReference type="CDD" id="cd17719">
    <property type="entry name" value="BRCT_Rev1"/>
    <property type="match status" value="1"/>
</dbReference>
<evidence type="ECO:0000256" key="3">
    <source>
        <dbReference type="ARBA" id="ARBA00020399"/>
    </source>
</evidence>
<name>A0A9P5SD19_9FUNG</name>
<dbReference type="Gene3D" id="3.40.1170.60">
    <property type="match status" value="1"/>
</dbReference>
<evidence type="ECO:0000313" key="19">
    <source>
        <dbReference type="EMBL" id="KAF9325988.1"/>
    </source>
</evidence>
<evidence type="ECO:0000256" key="13">
    <source>
        <dbReference type="ARBA" id="ARBA00058985"/>
    </source>
</evidence>
<evidence type="ECO:0000256" key="12">
    <source>
        <dbReference type="ARBA" id="ARBA00023242"/>
    </source>
</evidence>
<dbReference type="EC" id="2.7.7.-" evidence="14"/>
<keyword evidence="11 14" id="KW-0234">DNA repair</keyword>
<dbReference type="PANTHER" id="PTHR45990:SF1">
    <property type="entry name" value="DNA REPAIR PROTEIN REV1"/>
    <property type="match status" value="1"/>
</dbReference>
<dbReference type="SUPFAM" id="SSF100879">
    <property type="entry name" value="Lesion bypass DNA polymerase (Y-family), little finger domain"/>
    <property type="match status" value="1"/>
</dbReference>
<dbReference type="SUPFAM" id="SSF52113">
    <property type="entry name" value="BRCT domain"/>
    <property type="match status" value="1"/>
</dbReference>
<dbReference type="InterPro" id="IPR036775">
    <property type="entry name" value="DNA_pol_Y-fam_lit_finger_sf"/>
</dbReference>
<dbReference type="InterPro" id="IPR053848">
    <property type="entry name" value="IMS_HHH_1"/>
</dbReference>
<dbReference type="SUPFAM" id="SSF56672">
    <property type="entry name" value="DNA/RNA polymerases"/>
    <property type="match status" value="2"/>
</dbReference>
<protein>
    <recommendedName>
        <fullName evidence="3 14">DNA repair protein REV1</fullName>
        <ecNumber evidence="14">2.7.7.-</ecNumber>
    </recommendedName>
</protein>
<dbReference type="Gene3D" id="3.30.70.270">
    <property type="match status" value="1"/>
</dbReference>
<feature type="compositionally biased region" description="Basic and acidic residues" evidence="16">
    <location>
        <begin position="188"/>
        <end position="199"/>
    </location>
</feature>
<keyword evidence="12 14" id="KW-0539">Nucleus</keyword>
<keyword evidence="4 14" id="KW-0237">DNA synthesis</keyword>
<dbReference type="GO" id="GO:0046872">
    <property type="term" value="F:metal ion binding"/>
    <property type="evidence" value="ECO:0007669"/>
    <property type="project" value="UniProtKB-KW"/>
</dbReference>
<dbReference type="GO" id="GO:0070987">
    <property type="term" value="P:error-free translesion synthesis"/>
    <property type="evidence" value="ECO:0007669"/>
    <property type="project" value="UniProtKB-ARBA"/>
</dbReference>
<dbReference type="Pfam" id="PF21999">
    <property type="entry name" value="IMS_HHH_1"/>
    <property type="match status" value="1"/>
</dbReference>
<comment type="subcellular location">
    <subcellularLocation>
        <location evidence="1 14">Nucleus</location>
    </subcellularLocation>
</comment>
<keyword evidence="9 15" id="KW-0460">Magnesium</keyword>
<dbReference type="GO" id="GO:0042276">
    <property type="term" value="P:error-prone translesion synthesis"/>
    <property type="evidence" value="ECO:0007669"/>
    <property type="project" value="InterPro"/>
</dbReference>
<feature type="compositionally biased region" description="Polar residues" evidence="16">
    <location>
        <begin position="152"/>
        <end position="168"/>
    </location>
</feature>
<dbReference type="AlphaFoldDB" id="A0A9P5SD19"/>
<dbReference type="Gene3D" id="3.30.1490.100">
    <property type="entry name" value="DNA polymerase, Y-family, little finger domain"/>
    <property type="match status" value="1"/>
</dbReference>
<feature type="region of interest" description="Disordered" evidence="16">
    <location>
        <begin position="142"/>
        <end position="199"/>
    </location>
</feature>
<dbReference type="EMBL" id="JAAAUY010000841">
    <property type="protein sequence ID" value="KAF9325988.1"/>
    <property type="molecule type" value="Genomic_DNA"/>
</dbReference>
<comment type="similarity">
    <text evidence="2 14">Belongs to the DNA polymerase type-Y family.</text>
</comment>
<evidence type="ECO:0000259" key="18">
    <source>
        <dbReference type="PROSITE" id="PS50173"/>
    </source>
</evidence>
<proteinExistence type="inferred from homology"/>
<keyword evidence="5 14" id="KW-0808">Transferase</keyword>
<gene>
    <name evidence="19" type="primary">REV1</name>
    <name evidence="19" type="ORF">BG006_010554</name>
</gene>
<feature type="region of interest" description="Disordered" evidence="16">
    <location>
        <begin position="605"/>
        <end position="645"/>
    </location>
</feature>
<dbReference type="GO" id="GO:0003684">
    <property type="term" value="F:damaged DNA binding"/>
    <property type="evidence" value="ECO:0007669"/>
    <property type="project" value="UniProtKB-UniRule"/>
</dbReference>
<evidence type="ECO:0000256" key="16">
    <source>
        <dbReference type="SAM" id="MobiDB-lite"/>
    </source>
</evidence>
<dbReference type="FunFam" id="3.30.1490.100:FF:000001">
    <property type="entry name" value="DNA repair protein REV1"/>
    <property type="match status" value="1"/>
</dbReference>
<dbReference type="InterPro" id="IPR043128">
    <property type="entry name" value="Rev_trsase/Diguanyl_cyclase"/>
</dbReference>
<dbReference type="PROSITE" id="PS50173">
    <property type="entry name" value="UMUC"/>
    <property type="match status" value="1"/>
</dbReference>
<dbReference type="GO" id="GO:0003887">
    <property type="term" value="F:DNA-directed DNA polymerase activity"/>
    <property type="evidence" value="ECO:0007669"/>
    <property type="project" value="InterPro"/>
</dbReference>
<dbReference type="Pfam" id="PF16589">
    <property type="entry name" value="BRCT_2"/>
    <property type="match status" value="1"/>
</dbReference>
<evidence type="ECO:0000256" key="4">
    <source>
        <dbReference type="ARBA" id="ARBA00022634"/>
    </source>
</evidence>
<feature type="domain" description="BRCT" evidence="17">
    <location>
        <begin position="43"/>
        <end position="130"/>
    </location>
</feature>
<dbReference type="Gene3D" id="3.40.50.10190">
    <property type="entry name" value="BRCT domain"/>
    <property type="match status" value="1"/>
</dbReference>
<dbReference type="InterPro" id="IPR036420">
    <property type="entry name" value="BRCT_dom_sf"/>
</dbReference>
<feature type="binding site" evidence="15">
    <location>
        <position position="506"/>
    </location>
    <ligand>
        <name>Mg(2+)</name>
        <dbReference type="ChEBI" id="CHEBI:18420"/>
        <label>1</label>
    </ligand>
</feature>
<dbReference type="GO" id="GO:0006281">
    <property type="term" value="P:DNA repair"/>
    <property type="evidence" value="ECO:0007669"/>
    <property type="project" value="UniProtKB-KW"/>
</dbReference>
<evidence type="ECO:0000256" key="14">
    <source>
        <dbReference type="PIRNR" id="PIRNR036573"/>
    </source>
</evidence>
<dbReference type="InterPro" id="IPR001126">
    <property type="entry name" value="UmuC"/>
</dbReference>
<dbReference type="InterPro" id="IPR012112">
    <property type="entry name" value="REV1"/>
</dbReference>
<dbReference type="InterPro" id="IPR017961">
    <property type="entry name" value="DNA_pol_Y-fam_little_finger"/>
</dbReference>
<evidence type="ECO:0000259" key="17">
    <source>
        <dbReference type="PROSITE" id="PS50172"/>
    </source>
</evidence>
<evidence type="ECO:0000256" key="15">
    <source>
        <dbReference type="PIRSR" id="PIRSR036573-2"/>
    </source>
</evidence>
<feature type="binding site" evidence="15">
    <location>
        <position position="507"/>
    </location>
    <ligand>
        <name>Mg(2+)</name>
        <dbReference type="ChEBI" id="CHEBI:18420"/>
        <label>1</label>
    </ligand>
</feature>
<dbReference type="PANTHER" id="PTHR45990">
    <property type="entry name" value="DNA REPAIR PROTEIN REV1"/>
    <property type="match status" value="1"/>
</dbReference>
<keyword evidence="6 14" id="KW-0548">Nucleotidyltransferase</keyword>
<keyword evidence="20" id="KW-1185">Reference proteome</keyword>
<dbReference type="SMART" id="SM00292">
    <property type="entry name" value="BRCT"/>
    <property type="match status" value="1"/>
</dbReference>
<evidence type="ECO:0000256" key="10">
    <source>
        <dbReference type="ARBA" id="ARBA00023125"/>
    </source>
</evidence>
<evidence type="ECO:0000256" key="7">
    <source>
        <dbReference type="ARBA" id="ARBA00022723"/>
    </source>
</evidence>
<evidence type="ECO:0000256" key="1">
    <source>
        <dbReference type="ARBA" id="ARBA00004123"/>
    </source>
</evidence>
<evidence type="ECO:0000313" key="20">
    <source>
        <dbReference type="Proteomes" id="UP000696485"/>
    </source>
</evidence>
<dbReference type="PIRSF" id="PIRSF036573">
    <property type="entry name" value="REV1"/>
    <property type="match status" value="1"/>
</dbReference>
<dbReference type="Pfam" id="PF11799">
    <property type="entry name" value="IMS_C"/>
    <property type="match status" value="1"/>
</dbReference>
<evidence type="ECO:0000256" key="8">
    <source>
        <dbReference type="ARBA" id="ARBA00022763"/>
    </source>
</evidence>
<organism evidence="19 20">
    <name type="scientific">Podila minutissima</name>
    <dbReference type="NCBI Taxonomy" id="64525"/>
    <lineage>
        <taxon>Eukaryota</taxon>
        <taxon>Fungi</taxon>
        <taxon>Fungi incertae sedis</taxon>
        <taxon>Mucoromycota</taxon>
        <taxon>Mortierellomycotina</taxon>
        <taxon>Mortierellomycetes</taxon>
        <taxon>Mortierellales</taxon>
        <taxon>Mortierellaceae</taxon>
        <taxon>Podila</taxon>
    </lineage>
</organism>
<feature type="region of interest" description="Disordered" evidence="16">
    <location>
        <begin position="859"/>
        <end position="891"/>
    </location>
</feature>
<evidence type="ECO:0000256" key="5">
    <source>
        <dbReference type="ARBA" id="ARBA00022679"/>
    </source>
</evidence>
<comment type="function">
    <text evidence="13">Deoxycytidyl transferase involved in DNA repair. Transfers a dCMP residue from dCTP to the 3'-end of a DNA primer in a template-dependent reaction. May assist in the first step in the bypass of abasic lesions by the insertion of a nucleotide opposite the lesion. Required for normal induction of mutations by physical and chemical agents. Involved in mitochondrial DNA mutagenesis.</text>
</comment>
<feature type="domain" description="UmuC" evidence="18">
    <location>
        <begin position="404"/>
        <end position="656"/>
    </location>
</feature>
<dbReference type="GO" id="GO:0005634">
    <property type="term" value="C:nucleus"/>
    <property type="evidence" value="ECO:0007669"/>
    <property type="project" value="UniProtKB-SubCell"/>
</dbReference>
<dbReference type="Gene3D" id="6.10.250.1490">
    <property type="match status" value="1"/>
</dbReference>
<dbReference type="Gene3D" id="1.10.150.20">
    <property type="entry name" value="5' to 3' exonuclease, C-terminal subdomain"/>
    <property type="match status" value="1"/>
</dbReference>
<dbReference type="Pfam" id="PF00817">
    <property type="entry name" value="IMS"/>
    <property type="match status" value="1"/>
</dbReference>
<evidence type="ECO:0000256" key="11">
    <source>
        <dbReference type="ARBA" id="ARBA00023204"/>
    </source>
</evidence>
<comment type="caution">
    <text evidence="19">The sequence shown here is derived from an EMBL/GenBank/DDBJ whole genome shotgun (WGS) entry which is preliminary data.</text>
</comment>
<comment type="cofactor">
    <cofactor evidence="15">
        <name>Mg(2+)</name>
        <dbReference type="ChEBI" id="CHEBI:18420"/>
    </cofactor>
    <text evidence="15">Binds 2 magnesium ions.</text>
</comment>
<keyword evidence="8 14" id="KW-0227">DNA damage</keyword>
<keyword evidence="7 15" id="KW-0479">Metal-binding</keyword>
<dbReference type="PROSITE" id="PS50172">
    <property type="entry name" value="BRCT"/>
    <property type="match status" value="1"/>
</dbReference>
<dbReference type="InterPro" id="IPR001357">
    <property type="entry name" value="BRCT_dom"/>
</dbReference>
<evidence type="ECO:0000256" key="2">
    <source>
        <dbReference type="ARBA" id="ARBA00010945"/>
    </source>
</evidence>
<accession>A0A9P5SD19</accession>
<evidence type="ECO:0000256" key="6">
    <source>
        <dbReference type="ARBA" id="ARBA00022695"/>
    </source>
</evidence>
<dbReference type="InterPro" id="IPR043502">
    <property type="entry name" value="DNA/RNA_pol_sf"/>
</dbReference>
<keyword evidence="10 14" id="KW-0238">DNA-binding</keyword>
<dbReference type="FunFam" id="3.40.50.10190:FF:000011">
    <property type="entry name" value="DNA repair protein REV1"/>
    <property type="match status" value="1"/>
</dbReference>
<dbReference type="Proteomes" id="UP000696485">
    <property type="component" value="Unassembled WGS sequence"/>
</dbReference>